<keyword evidence="3 5" id="KW-0863">Zinc-finger</keyword>
<reference evidence="8 9" key="1">
    <citation type="submission" date="2018-03" db="EMBL/GenBank/DDBJ databases">
        <authorList>
            <person name="Fogelqvist J."/>
        </authorList>
    </citation>
    <scope>NUCLEOTIDE SEQUENCE [LARGE SCALE GENOMIC DNA]</scope>
</reference>
<dbReference type="EMBL" id="OVEO01000007">
    <property type="protein sequence ID" value="SPQ97294.1"/>
    <property type="molecule type" value="Genomic_DNA"/>
</dbReference>
<dbReference type="Proteomes" id="UP000290189">
    <property type="component" value="Unassembled WGS sequence"/>
</dbReference>
<feature type="domain" description="C2H2-type" evidence="7">
    <location>
        <begin position="77"/>
        <end position="95"/>
    </location>
</feature>
<evidence type="ECO:0000256" key="6">
    <source>
        <dbReference type="SAM" id="MobiDB-lite"/>
    </source>
</evidence>
<feature type="region of interest" description="Disordered" evidence="6">
    <location>
        <begin position="1"/>
        <end position="23"/>
    </location>
</feature>
<evidence type="ECO:0000259" key="7">
    <source>
        <dbReference type="PROSITE" id="PS50157"/>
    </source>
</evidence>
<dbReference type="SMART" id="SM00355">
    <property type="entry name" value="ZnF_C2H2"/>
    <property type="match status" value="3"/>
</dbReference>
<evidence type="ECO:0000256" key="2">
    <source>
        <dbReference type="ARBA" id="ARBA00022737"/>
    </source>
</evidence>
<dbReference type="GO" id="GO:0000977">
    <property type="term" value="F:RNA polymerase II transcription regulatory region sequence-specific DNA binding"/>
    <property type="evidence" value="ECO:0007669"/>
    <property type="project" value="TreeGrafter"/>
</dbReference>
<organism evidence="8 9">
    <name type="scientific">Plasmodiophora brassicae</name>
    <name type="common">Clubroot disease agent</name>
    <dbReference type="NCBI Taxonomy" id="37360"/>
    <lineage>
        <taxon>Eukaryota</taxon>
        <taxon>Sar</taxon>
        <taxon>Rhizaria</taxon>
        <taxon>Endomyxa</taxon>
        <taxon>Phytomyxea</taxon>
        <taxon>Plasmodiophorida</taxon>
        <taxon>Plasmodiophoridae</taxon>
        <taxon>Plasmodiophora</taxon>
    </lineage>
</organism>
<evidence type="ECO:0000256" key="1">
    <source>
        <dbReference type="ARBA" id="ARBA00022723"/>
    </source>
</evidence>
<dbReference type="PROSITE" id="PS50157">
    <property type="entry name" value="ZINC_FINGER_C2H2_2"/>
    <property type="match status" value="3"/>
</dbReference>
<dbReference type="SUPFAM" id="SSF57667">
    <property type="entry name" value="beta-beta-alpha zinc fingers"/>
    <property type="match status" value="2"/>
</dbReference>
<keyword evidence="2" id="KW-0677">Repeat</keyword>
<keyword evidence="8" id="KW-0496">Mitochondrion</keyword>
<feature type="domain" description="C2H2-type" evidence="7">
    <location>
        <begin position="48"/>
        <end position="76"/>
    </location>
</feature>
<dbReference type="AlphaFoldDB" id="A0A3P3YAV8"/>
<dbReference type="Pfam" id="PF00096">
    <property type="entry name" value="zf-C2H2"/>
    <property type="match status" value="1"/>
</dbReference>
<dbReference type="InterPro" id="IPR036236">
    <property type="entry name" value="Znf_C2H2_sf"/>
</dbReference>
<dbReference type="InterPro" id="IPR013087">
    <property type="entry name" value="Znf_C2H2_type"/>
</dbReference>
<keyword evidence="1" id="KW-0479">Metal-binding</keyword>
<dbReference type="PROSITE" id="PS00028">
    <property type="entry name" value="ZINC_FINGER_C2H2_1"/>
    <property type="match status" value="1"/>
</dbReference>
<protein>
    <recommendedName>
        <fullName evidence="7">C2H2-type domain-containing protein</fullName>
    </recommendedName>
</protein>
<accession>A0A3P3YAV8</accession>
<evidence type="ECO:0000256" key="3">
    <source>
        <dbReference type="ARBA" id="ARBA00022771"/>
    </source>
</evidence>
<geneLocation type="mitochondrion" evidence="8"/>
<sequence length="258" mass="28539">MLGVNNDGTREQQQIGPWHGVAGGEVPGRWQPFELPPEITAPEFARQYACRVCGVCCASAAELDVHRNARHVSQRRFPCEICGDSFVNAADLNDHSSSRCKIGGTSFTSSRRLGQHTQDSDVAAIEFLCTICNRRFTKPAGLRRHLFYHQHSCTLAITVWQICSRIKPMVQPGVAVNVELGPTSAISLHRSNVNESADTRMQGCHRISGPRSFAGNRFIAVGASDLIDNSDNRMIQWIRLITNPLYCLADHDAVIIDK</sequence>
<dbReference type="PANTHER" id="PTHR24409">
    <property type="entry name" value="ZINC FINGER PROTEIN 142"/>
    <property type="match status" value="1"/>
</dbReference>
<dbReference type="Gene3D" id="3.30.160.60">
    <property type="entry name" value="Classic Zinc Finger"/>
    <property type="match status" value="2"/>
</dbReference>
<feature type="domain" description="C2H2-type" evidence="7">
    <location>
        <begin position="127"/>
        <end position="149"/>
    </location>
</feature>
<dbReference type="GO" id="GO:0005634">
    <property type="term" value="C:nucleus"/>
    <property type="evidence" value="ECO:0007669"/>
    <property type="project" value="TreeGrafter"/>
</dbReference>
<gene>
    <name evidence="8" type="ORF">PLBR_LOCUS4509</name>
</gene>
<dbReference type="GO" id="GO:0008270">
    <property type="term" value="F:zinc ion binding"/>
    <property type="evidence" value="ECO:0007669"/>
    <property type="project" value="UniProtKB-KW"/>
</dbReference>
<name>A0A3P3YAV8_PLABS</name>
<evidence type="ECO:0000256" key="5">
    <source>
        <dbReference type="PROSITE-ProRule" id="PRU00042"/>
    </source>
</evidence>
<dbReference type="PANTHER" id="PTHR24409:SF295">
    <property type="entry name" value="AZ2-RELATED"/>
    <property type="match status" value="1"/>
</dbReference>
<dbReference type="GO" id="GO:0000981">
    <property type="term" value="F:DNA-binding transcription factor activity, RNA polymerase II-specific"/>
    <property type="evidence" value="ECO:0007669"/>
    <property type="project" value="TreeGrafter"/>
</dbReference>
<proteinExistence type="predicted"/>
<evidence type="ECO:0000256" key="4">
    <source>
        <dbReference type="ARBA" id="ARBA00022833"/>
    </source>
</evidence>
<keyword evidence="4" id="KW-0862">Zinc</keyword>
<evidence type="ECO:0000313" key="8">
    <source>
        <dbReference type="EMBL" id="SPQ97294.1"/>
    </source>
</evidence>
<evidence type="ECO:0000313" key="9">
    <source>
        <dbReference type="Proteomes" id="UP000290189"/>
    </source>
</evidence>